<proteinExistence type="predicted"/>
<dbReference type="PANTHER" id="PTHR13903">
    <property type="entry name" value="PIRIN-RELATED"/>
    <property type="match status" value="1"/>
</dbReference>
<evidence type="ECO:0000313" key="1">
    <source>
        <dbReference type="EMBL" id="GAK65200.1"/>
    </source>
</evidence>
<dbReference type="Gene3D" id="2.60.120.10">
    <property type="entry name" value="Jelly Rolls"/>
    <property type="match status" value="1"/>
</dbReference>
<reference evidence="2" key="1">
    <citation type="journal article" date="2014" name="Genome Announc.">
        <title>Draft Genome Sequence of the Yeast Pseudozyma antarctica Type Strain JCM10317, a Producer of the Glycolipid Biosurfactants, Mannosylerythritol Lipids.</title>
        <authorList>
            <person name="Saika A."/>
            <person name="Koike H."/>
            <person name="Hori T."/>
            <person name="Fukuoka T."/>
            <person name="Sato S."/>
            <person name="Habe H."/>
            <person name="Kitamoto D."/>
            <person name="Morita T."/>
        </authorList>
    </citation>
    <scope>NUCLEOTIDE SEQUENCE [LARGE SCALE GENOMIC DNA]</scope>
    <source>
        <strain evidence="2">JCM 10317</strain>
    </source>
</reference>
<dbReference type="InterPro" id="IPR012093">
    <property type="entry name" value="Pirin"/>
</dbReference>
<protein>
    <submittedName>
        <fullName evidence="1">Uncharacterized protein</fullName>
    </submittedName>
</protein>
<dbReference type="RefSeq" id="XP_014656404.1">
    <property type="nucleotide sequence ID" value="XM_014800918.1"/>
</dbReference>
<dbReference type="OrthoDB" id="198735at2759"/>
<dbReference type="HOGENOM" id="CLU_2108711_0_0_1"/>
<dbReference type="PANTHER" id="PTHR13903:SF8">
    <property type="entry name" value="PIRIN"/>
    <property type="match status" value="1"/>
</dbReference>
<dbReference type="GeneID" id="26304365"/>
<accession>A0A081CEV4</accession>
<dbReference type="AlphaFoldDB" id="A0A081CEV4"/>
<gene>
    <name evidence="1" type="ORF">PAN0_008d3417</name>
</gene>
<name>A0A081CEV4_PSEA2</name>
<dbReference type="InterPro" id="IPR011051">
    <property type="entry name" value="RmlC_Cupin_sf"/>
</dbReference>
<keyword evidence="2" id="KW-1185">Reference proteome</keyword>
<organism evidence="1 2">
    <name type="scientific">Pseudozyma antarctica</name>
    <name type="common">Yeast</name>
    <name type="synonym">Candida antarctica</name>
    <dbReference type="NCBI Taxonomy" id="84753"/>
    <lineage>
        <taxon>Eukaryota</taxon>
        <taxon>Fungi</taxon>
        <taxon>Dikarya</taxon>
        <taxon>Basidiomycota</taxon>
        <taxon>Ustilaginomycotina</taxon>
        <taxon>Ustilaginomycetes</taxon>
        <taxon>Ustilaginales</taxon>
        <taxon>Ustilaginaceae</taxon>
        <taxon>Moesziomyces</taxon>
    </lineage>
</organism>
<evidence type="ECO:0000313" key="2">
    <source>
        <dbReference type="Proteomes" id="UP000053758"/>
    </source>
</evidence>
<dbReference type="InterPro" id="IPR014710">
    <property type="entry name" value="RmlC-like_jellyroll"/>
</dbReference>
<dbReference type="EMBL" id="DF830075">
    <property type="protein sequence ID" value="GAK65200.1"/>
    <property type="molecule type" value="Genomic_DNA"/>
</dbReference>
<dbReference type="SUPFAM" id="SSF51182">
    <property type="entry name" value="RmlC-like cupins"/>
    <property type="match status" value="1"/>
</dbReference>
<sequence length="115" mass="12426">MRVSATTTHPKPASTSLGWIFTLSLLVAVLAHPFVALLFSNSQPAPGTMSMTRAVSRGIAKKVRSIETAEGAGAVVRRSIGTPALRNISPFLMLDHFRITEGAGFPDHPHRGFWF</sequence>
<dbReference type="Proteomes" id="UP000053758">
    <property type="component" value="Unassembled WGS sequence"/>
</dbReference>